<feature type="compositionally biased region" description="Polar residues" evidence="1">
    <location>
        <begin position="328"/>
        <end position="337"/>
    </location>
</feature>
<dbReference type="PROSITE" id="PS51782">
    <property type="entry name" value="LYSM"/>
    <property type="match status" value="1"/>
</dbReference>
<feature type="region of interest" description="Disordered" evidence="1">
    <location>
        <begin position="1"/>
        <end position="87"/>
    </location>
</feature>
<evidence type="ECO:0000256" key="1">
    <source>
        <dbReference type="SAM" id="MobiDB-lite"/>
    </source>
</evidence>
<dbReference type="PANTHER" id="PTHR20932:SF8">
    <property type="entry name" value="LD22649P"/>
    <property type="match status" value="1"/>
</dbReference>
<feature type="compositionally biased region" description="Low complexity" evidence="1">
    <location>
        <begin position="177"/>
        <end position="192"/>
    </location>
</feature>
<protein>
    <recommendedName>
        <fullName evidence="2">LysM domain-containing protein</fullName>
    </recommendedName>
</protein>
<gene>
    <name evidence="3" type="ORF">TWF696_001183</name>
</gene>
<dbReference type="InterPro" id="IPR045030">
    <property type="entry name" value="LYSM1-4"/>
</dbReference>
<reference evidence="3 4" key="1">
    <citation type="submission" date="2019-10" db="EMBL/GenBank/DDBJ databases">
        <authorList>
            <person name="Palmer J.M."/>
        </authorList>
    </citation>
    <scope>NUCLEOTIDE SEQUENCE [LARGE SCALE GENOMIC DNA]</scope>
    <source>
        <strain evidence="3 4">TWF696</strain>
    </source>
</reference>
<evidence type="ECO:0000313" key="3">
    <source>
        <dbReference type="EMBL" id="KAK6337700.1"/>
    </source>
</evidence>
<evidence type="ECO:0000259" key="2">
    <source>
        <dbReference type="PROSITE" id="PS51782"/>
    </source>
</evidence>
<feature type="region of interest" description="Disordered" evidence="1">
    <location>
        <begin position="300"/>
        <end position="361"/>
    </location>
</feature>
<feature type="region of interest" description="Disordered" evidence="1">
    <location>
        <begin position="176"/>
        <end position="196"/>
    </location>
</feature>
<dbReference type="InterPro" id="IPR018392">
    <property type="entry name" value="LysM"/>
</dbReference>
<evidence type="ECO:0000313" key="4">
    <source>
        <dbReference type="Proteomes" id="UP001375240"/>
    </source>
</evidence>
<dbReference type="Gene3D" id="3.10.350.10">
    <property type="entry name" value="LysM domain"/>
    <property type="match status" value="1"/>
</dbReference>
<dbReference type="EMBL" id="JAVHNQ010000010">
    <property type="protein sequence ID" value="KAK6337700.1"/>
    <property type="molecule type" value="Genomic_DNA"/>
</dbReference>
<comment type="caution">
    <text evidence="3">The sequence shown here is derived from an EMBL/GenBank/DDBJ whole genome shotgun (WGS) entry which is preliminary data.</text>
</comment>
<dbReference type="PANTHER" id="PTHR20932">
    <property type="entry name" value="LYSM AND PUTATIVE PEPTIDOGLYCAN-BINDING DOMAIN-CONTAINING PROTEIN"/>
    <property type="match status" value="1"/>
</dbReference>
<name>A0AAV9U7Y1_9PEZI</name>
<dbReference type="InterPro" id="IPR036779">
    <property type="entry name" value="LysM_dom_sf"/>
</dbReference>
<dbReference type="SUPFAM" id="SSF54106">
    <property type="entry name" value="LysM domain"/>
    <property type="match status" value="1"/>
</dbReference>
<dbReference type="CDD" id="cd00118">
    <property type="entry name" value="LysM"/>
    <property type="match status" value="1"/>
</dbReference>
<proteinExistence type="predicted"/>
<accession>A0AAV9U7Y1</accession>
<organism evidence="3 4">
    <name type="scientific">Orbilia brochopaga</name>
    <dbReference type="NCBI Taxonomy" id="3140254"/>
    <lineage>
        <taxon>Eukaryota</taxon>
        <taxon>Fungi</taxon>
        <taxon>Dikarya</taxon>
        <taxon>Ascomycota</taxon>
        <taxon>Pezizomycotina</taxon>
        <taxon>Orbiliomycetes</taxon>
        <taxon>Orbiliales</taxon>
        <taxon>Orbiliaceae</taxon>
        <taxon>Orbilia</taxon>
    </lineage>
</organism>
<dbReference type="Pfam" id="PF01476">
    <property type="entry name" value="LysM"/>
    <property type="match status" value="1"/>
</dbReference>
<keyword evidence="4" id="KW-1185">Reference proteome</keyword>
<dbReference type="AlphaFoldDB" id="A0AAV9U7Y1"/>
<feature type="region of interest" description="Disordered" evidence="1">
    <location>
        <begin position="219"/>
        <end position="242"/>
    </location>
</feature>
<dbReference type="Proteomes" id="UP001375240">
    <property type="component" value="Unassembled WGS sequence"/>
</dbReference>
<feature type="compositionally biased region" description="Polar residues" evidence="1">
    <location>
        <begin position="20"/>
        <end position="35"/>
    </location>
</feature>
<sequence length="361" mass="39914">MASEEIASRQQRPGKARLQSPYQGTSRYLNRNSVTREWGPTGAHASSEEPRKQNLRAALLTNDAATASETRKRRSSLSSDTRATGRGSECDDVLVYVHNVQPTDTLARVLLIYDIDPEALRKANRLWPNDNIQMRSQLYLPVNDCAVKGIPLSTRDASGNFVVPKKFSETKQATLLQSNESEVGSSSQSTTNLRESKGHHSFIHIDPIGPVEIVRLPKPKLSHFPPATNDHPAPDPRLDDSGETQEVEFPHLIGDLAKESLEGLEVVGAAIETFVRKVTRIAWVNKTTNDLIELTSQIGGRVQSSDDKKGNSNSKRREFKAHRPEGTRVTSATTNSVAVRGDGSEVPRNRRRTRRSGEPDT</sequence>
<feature type="domain" description="LysM" evidence="2">
    <location>
        <begin position="96"/>
        <end position="140"/>
    </location>
</feature>